<organism evidence="3 4">
    <name type="scientific">Cymbomonas tetramitiformis</name>
    <dbReference type="NCBI Taxonomy" id="36881"/>
    <lineage>
        <taxon>Eukaryota</taxon>
        <taxon>Viridiplantae</taxon>
        <taxon>Chlorophyta</taxon>
        <taxon>Pyramimonadophyceae</taxon>
        <taxon>Pyramimonadales</taxon>
        <taxon>Pyramimonadaceae</taxon>
        <taxon>Cymbomonas</taxon>
    </lineage>
</organism>
<dbReference type="AlphaFoldDB" id="A0AAE0BV65"/>
<protein>
    <submittedName>
        <fullName evidence="3">Uncharacterized protein</fullName>
    </submittedName>
</protein>
<keyword evidence="2" id="KW-0472">Membrane</keyword>
<sequence>MVARGVRCGHGTDLAKLVGYLDQILQWITVNLCGNIICMVALIMLVGCNSSNYTYLCWRIGLEHCDVETVDGSVLIRMRKSGSMSGSRSVRLTSGRLRLGSAHGDSVDVSMADASCVNVSVDTDLASAGRYHAYTQGEVVELPQSEQGSKWSSPLANIKLRPAEIGEFQNMTDNQLYNDDTTPKSSTPTNVSAPYWCSNS</sequence>
<proteinExistence type="predicted"/>
<dbReference type="EMBL" id="LGRX02033179">
    <property type="protein sequence ID" value="KAK3242405.1"/>
    <property type="molecule type" value="Genomic_DNA"/>
</dbReference>
<dbReference type="Proteomes" id="UP001190700">
    <property type="component" value="Unassembled WGS sequence"/>
</dbReference>
<name>A0AAE0BV65_9CHLO</name>
<evidence type="ECO:0000256" key="2">
    <source>
        <dbReference type="SAM" id="Phobius"/>
    </source>
</evidence>
<gene>
    <name evidence="3" type="ORF">CYMTET_47907</name>
</gene>
<keyword evidence="2" id="KW-0812">Transmembrane</keyword>
<comment type="caution">
    <text evidence="3">The sequence shown here is derived from an EMBL/GenBank/DDBJ whole genome shotgun (WGS) entry which is preliminary data.</text>
</comment>
<accession>A0AAE0BV65</accession>
<evidence type="ECO:0000313" key="3">
    <source>
        <dbReference type="EMBL" id="KAK3242405.1"/>
    </source>
</evidence>
<reference evidence="3 4" key="1">
    <citation type="journal article" date="2015" name="Genome Biol. Evol.">
        <title>Comparative Genomics of a Bacterivorous Green Alga Reveals Evolutionary Causalities and Consequences of Phago-Mixotrophic Mode of Nutrition.</title>
        <authorList>
            <person name="Burns J.A."/>
            <person name="Paasch A."/>
            <person name="Narechania A."/>
            <person name="Kim E."/>
        </authorList>
    </citation>
    <scope>NUCLEOTIDE SEQUENCE [LARGE SCALE GENOMIC DNA]</scope>
    <source>
        <strain evidence="3 4">PLY_AMNH</strain>
    </source>
</reference>
<keyword evidence="4" id="KW-1185">Reference proteome</keyword>
<evidence type="ECO:0000313" key="4">
    <source>
        <dbReference type="Proteomes" id="UP001190700"/>
    </source>
</evidence>
<feature type="region of interest" description="Disordered" evidence="1">
    <location>
        <begin position="178"/>
        <end position="200"/>
    </location>
</feature>
<keyword evidence="2" id="KW-1133">Transmembrane helix</keyword>
<evidence type="ECO:0000256" key="1">
    <source>
        <dbReference type="SAM" id="MobiDB-lite"/>
    </source>
</evidence>
<feature type="transmembrane region" description="Helical" evidence="2">
    <location>
        <begin position="24"/>
        <end position="46"/>
    </location>
</feature>